<keyword evidence="1" id="KW-0449">Lipoprotein</keyword>
<dbReference type="SUPFAM" id="SSF48452">
    <property type="entry name" value="TPR-like"/>
    <property type="match status" value="1"/>
</dbReference>
<accession>A0A6N6MAK9</accession>
<proteinExistence type="predicted"/>
<dbReference type="InterPro" id="IPR011990">
    <property type="entry name" value="TPR-like_helical_dom_sf"/>
</dbReference>
<keyword evidence="2" id="KW-1185">Reference proteome</keyword>
<gene>
    <name evidence="1" type="ORF">F6U93_09825</name>
</gene>
<dbReference type="InterPro" id="IPR024302">
    <property type="entry name" value="SusD-like"/>
</dbReference>
<sequence length="535" mass="58916">MKNILKYTMASLVAMSLTNCTGDFVDVNTDPYGFSQESLTQQNNHIGSRFAPMFSNIIRVEPAWNYQLQQNLNADVFSGYMTAPTPFAGNINNQTYALVNGWNGFIWSDAYDANDGNGVMPYAKEIKEQVDVSGDLSGVKFVYLANIIKVMGMHRVSDIFGPIRYSKYNDYDTTGEYDAQEVAYKTFFAELEEAIDGLEPFIGDLQFVPFDMSNLKGKPVEGNIARWRKFANSLRLRLAIRVSKVDPALAQAEGEKSLSSNAGLMELDNMLVEMAGFAHPVQTISRVWGDVVMSAEMEAVLKGFNDGRISKFFTAPADAHLGDYKGVRMGIEIEAKSEYGGHSLIGSAVDGTNKVWMTAAEVHFLKAEAALRGWAGAGDAKTNYEAGVRASFAQLGVSDVDNYLADTTSTPNDFVDALNSANDYTYPSDVKIAYNLAGTNEEQLEQIITQKWIAMFPDGQEAWSEFRRTGYPRVFPVVINNSGGDIDTDIQIRRINFVDAEKNTNGANVDAAISTLKGPDNGGTRLWWDTGAPNF</sequence>
<reference evidence="1 2" key="1">
    <citation type="submission" date="2019-09" db="EMBL/GenBank/DDBJ databases">
        <authorList>
            <person name="Cao W.R."/>
        </authorList>
    </citation>
    <scope>NUCLEOTIDE SEQUENCE [LARGE SCALE GENOMIC DNA]</scope>
    <source>
        <strain evidence="1 2">B1N29</strain>
    </source>
</reference>
<comment type="caution">
    <text evidence="1">The sequence shown here is derived from an EMBL/GenBank/DDBJ whole genome shotgun (WGS) entry which is preliminary data.</text>
</comment>
<dbReference type="EMBL" id="WAAT01000045">
    <property type="protein sequence ID" value="KAB1067577.1"/>
    <property type="molecule type" value="Genomic_DNA"/>
</dbReference>
<dbReference type="Proteomes" id="UP000441333">
    <property type="component" value="Unassembled WGS sequence"/>
</dbReference>
<dbReference type="Gene3D" id="1.25.40.390">
    <property type="match status" value="1"/>
</dbReference>
<evidence type="ECO:0000313" key="2">
    <source>
        <dbReference type="Proteomes" id="UP000441333"/>
    </source>
</evidence>
<dbReference type="AlphaFoldDB" id="A0A6N6MAK9"/>
<dbReference type="Pfam" id="PF12741">
    <property type="entry name" value="SusD-like"/>
    <property type="match status" value="1"/>
</dbReference>
<organism evidence="1 2">
    <name type="scientific">Pseudotamlana haliotis</name>
    <dbReference type="NCBI Taxonomy" id="2614804"/>
    <lineage>
        <taxon>Bacteria</taxon>
        <taxon>Pseudomonadati</taxon>
        <taxon>Bacteroidota</taxon>
        <taxon>Flavobacteriia</taxon>
        <taxon>Flavobacteriales</taxon>
        <taxon>Flavobacteriaceae</taxon>
        <taxon>Pseudotamlana</taxon>
    </lineage>
</organism>
<evidence type="ECO:0000313" key="1">
    <source>
        <dbReference type="EMBL" id="KAB1067577.1"/>
    </source>
</evidence>
<dbReference type="RefSeq" id="WP_150939309.1">
    <property type="nucleotide sequence ID" value="NZ_WAAT01000045.1"/>
</dbReference>
<name>A0A6N6MAK9_9FLAO</name>
<protein>
    <submittedName>
        <fullName evidence="1">SusD/RagB family nutrient-binding outer membrane lipoprotein</fullName>
    </submittedName>
</protein>